<proteinExistence type="predicted"/>
<accession>A0AA87ZZL6</accession>
<keyword evidence="1" id="KW-0472">Membrane</keyword>
<keyword evidence="1" id="KW-0812">Transmembrane</keyword>
<dbReference type="PANTHER" id="PTHR33600">
    <property type="entry name" value="PLASTID DIVISION PROTEIN PDV2"/>
    <property type="match status" value="1"/>
</dbReference>
<dbReference type="AlphaFoldDB" id="A0AA87ZZL6"/>
<dbReference type="PANTHER" id="PTHR33600:SF5">
    <property type="entry name" value="PLASTID DIVISION PROTEIN PDV1"/>
    <property type="match status" value="1"/>
</dbReference>
<feature type="transmembrane region" description="Helical" evidence="1">
    <location>
        <begin position="163"/>
        <end position="183"/>
    </location>
</feature>
<dbReference type="GO" id="GO:0010020">
    <property type="term" value="P:chloroplast fission"/>
    <property type="evidence" value="ECO:0007669"/>
    <property type="project" value="InterPro"/>
</dbReference>
<evidence type="ECO:0000256" key="1">
    <source>
        <dbReference type="SAM" id="Phobius"/>
    </source>
</evidence>
<reference evidence="2" key="1">
    <citation type="submission" date="2023-07" db="EMBL/GenBank/DDBJ databases">
        <title>draft genome sequence of fig (Ficus carica).</title>
        <authorList>
            <person name="Takahashi T."/>
            <person name="Nishimura K."/>
        </authorList>
    </citation>
    <scope>NUCLEOTIDE SEQUENCE</scope>
</reference>
<name>A0AA87ZZL6_FICCA</name>
<evidence type="ECO:0000313" key="2">
    <source>
        <dbReference type="EMBL" id="GMN42979.1"/>
    </source>
</evidence>
<dbReference type="InterPro" id="IPR038939">
    <property type="entry name" value="PDV1/PDV2"/>
</dbReference>
<protein>
    <submittedName>
        <fullName evidence="2">Uncharacterized protein</fullName>
    </submittedName>
</protein>
<keyword evidence="3" id="KW-1185">Reference proteome</keyword>
<keyword evidence="1" id="KW-1133">Transmembrane helix</keyword>
<evidence type="ECO:0000313" key="3">
    <source>
        <dbReference type="Proteomes" id="UP001187192"/>
    </source>
</evidence>
<gene>
    <name evidence="2" type="ORF">TIFTF001_012187</name>
</gene>
<dbReference type="EMBL" id="BTGU01000015">
    <property type="protein sequence ID" value="GMN42979.1"/>
    <property type="molecule type" value="Genomic_DNA"/>
</dbReference>
<comment type="caution">
    <text evidence="2">The sequence shown here is derived from an EMBL/GenBank/DDBJ whole genome shotgun (WGS) entry which is preliminary data.</text>
</comment>
<dbReference type="Proteomes" id="UP001187192">
    <property type="component" value="Unassembled WGS sequence"/>
</dbReference>
<organism evidence="2 3">
    <name type="scientific">Ficus carica</name>
    <name type="common">Common fig</name>
    <dbReference type="NCBI Taxonomy" id="3494"/>
    <lineage>
        <taxon>Eukaryota</taxon>
        <taxon>Viridiplantae</taxon>
        <taxon>Streptophyta</taxon>
        <taxon>Embryophyta</taxon>
        <taxon>Tracheophyta</taxon>
        <taxon>Spermatophyta</taxon>
        <taxon>Magnoliopsida</taxon>
        <taxon>eudicotyledons</taxon>
        <taxon>Gunneridae</taxon>
        <taxon>Pentapetalae</taxon>
        <taxon>rosids</taxon>
        <taxon>fabids</taxon>
        <taxon>Rosales</taxon>
        <taxon>Moraceae</taxon>
        <taxon>Ficeae</taxon>
        <taxon>Ficus</taxon>
    </lineage>
</organism>
<sequence length="220" mass="25612">MEYLSKDLISSLIERAWDLHGKLNFEIETSVEFCRFCSEHGRFCDIADQTPFQDRKTLIVIRDSVKQVENTLLSLQKLQSWRQRERHEALTRLEESRVGLMELVRSYRGRPPDVVRELITCFGDENCVVSRRIDGSDLPRKWPALICGIIRKVFFIKWKLKNAVWFAVKFIIFTTSISSMVYLNGSRRKVPSLLDSAEAEMRESLLTISRSPLNVFHGRG</sequence>